<sequence>MAEGFTQSAAGLAGLQQQSVNLRAAVDGGQLFINPDSAHKAAQACHDYAQQLRKLAGNAQQLSRRQNFGDCSEGNALAQKFALKAQGGPNSAWEVLDKAAEVVENLAKTYEDAGRAYQHAEESNAQSFKGKA</sequence>
<organism evidence="1 2">
    <name type="scientific">Gandjariella thermophila</name>
    <dbReference type="NCBI Taxonomy" id="1931992"/>
    <lineage>
        <taxon>Bacteria</taxon>
        <taxon>Bacillati</taxon>
        <taxon>Actinomycetota</taxon>
        <taxon>Actinomycetes</taxon>
        <taxon>Pseudonocardiales</taxon>
        <taxon>Pseudonocardiaceae</taxon>
        <taxon>Gandjariella</taxon>
    </lineage>
</organism>
<dbReference type="EMBL" id="BJFL01000106">
    <property type="protein sequence ID" value="GDY34080.1"/>
    <property type="molecule type" value="Genomic_DNA"/>
</dbReference>
<protein>
    <recommendedName>
        <fullName evidence="3">ESX-1 secretion-associated protein</fullName>
    </recommendedName>
</protein>
<dbReference type="AlphaFoldDB" id="A0A4D4JGD0"/>
<evidence type="ECO:0008006" key="3">
    <source>
        <dbReference type="Google" id="ProtNLM"/>
    </source>
</evidence>
<reference evidence="2" key="1">
    <citation type="submission" date="2019-04" db="EMBL/GenBank/DDBJ databases">
        <title>Draft genome sequence of Pseudonocardiaceae bacterium SL3-2-4.</title>
        <authorList>
            <person name="Ningsih F."/>
            <person name="Yokota A."/>
            <person name="Sakai Y."/>
            <person name="Nanatani K."/>
            <person name="Yabe S."/>
            <person name="Oetari A."/>
            <person name="Sjamsuridzal W."/>
        </authorList>
    </citation>
    <scope>NUCLEOTIDE SEQUENCE [LARGE SCALE GENOMIC DNA]</scope>
    <source>
        <strain evidence="2">SL3-2-4</strain>
    </source>
</reference>
<evidence type="ECO:0000313" key="2">
    <source>
        <dbReference type="Proteomes" id="UP000298860"/>
    </source>
</evidence>
<comment type="caution">
    <text evidence="1">The sequence shown here is derived from an EMBL/GenBank/DDBJ whole genome shotgun (WGS) entry which is preliminary data.</text>
</comment>
<dbReference type="OrthoDB" id="4563012at2"/>
<keyword evidence="2" id="KW-1185">Reference proteome</keyword>
<accession>A0A4D4JGD0</accession>
<name>A0A4D4JGD0_9PSEU</name>
<gene>
    <name evidence="1" type="ORF">GTS_57130</name>
</gene>
<proteinExistence type="predicted"/>
<dbReference type="Proteomes" id="UP000298860">
    <property type="component" value="Unassembled WGS sequence"/>
</dbReference>
<dbReference type="RefSeq" id="WP_137816974.1">
    <property type="nucleotide sequence ID" value="NZ_BJFL01000106.1"/>
</dbReference>
<evidence type="ECO:0000313" key="1">
    <source>
        <dbReference type="EMBL" id="GDY34080.1"/>
    </source>
</evidence>